<protein>
    <submittedName>
        <fullName evidence="7">TetR family transcriptional regulator</fullName>
    </submittedName>
</protein>
<gene>
    <name evidence="7" type="ORF">FB468_0410</name>
</gene>
<keyword evidence="8" id="KW-1185">Reference proteome</keyword>
<dbReference type="PROSITE" id="PS50977">
    <property type="entry name" value="HTH_TETR_2"/>
    <property type="match status" value="1"/>
</dbReference>
<feature type="DNA-binding region" description="H-T-H motif" evidence="4">
    <location>
        <begin position="43"/>
        <end position="62"/>
    </location>
</feature>
<accession>A0A542Y2W3</accession>
<dbReference type="Gene3D" id="1.10.357.10">
    <property type="entry name" value="Tetracycline Repressor, domain 2"/>
    <property type="match status" value="1"/>
</dbReference>
<evidence type="ECO:0000256" key="1">
    <source>
        <dbReference type="ARBA" id="ARBA00023015"/>
    </source>
</evidence>
<dbReference type="EMBL" id="VFON01000001">
    <property type="protein sequence ID" value="TQL42418.1"/>
    <property type="molecule type" value="Genomic_DNA"/>
</dbReference>
<feature type="domain" description="HTH tetR-type" evidence="6">
    <location>
        <begin position="20"/>
        <end position="80"/>
    </location>
</feature>
<proteinExistence type="predicted"/>
<dbReference type="InterPro" id="IPR050109">
    <property type="entry name" value="HTH-type_TetR-like_transc_reg"/>
</dbReference>
<evidence type="ECO:0000256" key="3">
    <source>
        <dbReference type="ARBA" id="ARBA00023163"/>
    </source>
</evidence>
<keyword evidence="2 4" id="KW-0238">DNA-binding</keyword>
<evidence type="ECO:0000256" key="5">
    <source>
        <dbReference type="SAM" id="MobiDB-lite"/>
    </source>
</evidence>
<evidence type="ECO:0000313" key="7">
    <source>
        <dbReference type="EMBL" id="TQL42418.1"/>
    </source>
</evidence>
<evidence type="ECO:0000313" key="8">
    <source>
        <dbReference type="Proteomes" id="UP000319094"/>
    </source>
</evidence>
<keyword evidence="3" id="KW-0804">Transcription</keyword>
<dbReference type="InterPro" id="IPR009057">
    <property type="entry name" value="Homeodomain-like_sf"/>
</dbReference>
<name>A0A542Y2W3_9MICO</name>
<dbReference type="Proteomes" id="UP000319094">
    <property type="component" value="Unassembled WGS sequence"/>
</dbReference>
<dbReference type="Pfam" id="PF00440">
    <property type="entry name" value="TetR_N"/>
    <property type="match status" value="1"/>
</dbReference>
<dbReference type="AlphaFoldDB" id="A0A542Y2W3"/>
<dbReference type="GO" id="GO:0000976">
    <property type="term" value="F:transcription cis-regulatory region binding"/>
    <property type="evidence" value="ECO:0007669"/>
    <property type="project" value="TreeGrafter"/>
</dbReference>
<sequence>MSGASHSAAPGVRRQRRRPGENRAGLIVAGTIEFGLHGYAGAQTSAIAVRAGVSQPNVYANFSSKRDLFLACVRELDATAGSLPRGAAGGAAGDATGVDVRDPEQFSSDAALLLFQAVAAARDPALSPELGELLSGLRSRLGAKFDGVLSDAAAILLD</sequence>
<evidence type="ECO:0000259" key="6">
    <source>
        <dbReference type="PROSITE" id="PS50977"/>
    </source>
</evidence>
<evidence type="ECO:0000256" key="2">
    <source>
        <dbReference type="ARBA" id="ARBA00023125"/>
    </source>
</evidence>
<dbReference type="OrthoDB" id="4990990at2"/>
<dbReference type="GO" id="GO:0003700">
    <property type="term" value="F:DNA-binding transcription factor activity"/>
    <property type="evidence" value="ECO:0007669"/>
    <property type="project" value="TreeGrafter"/>
</dbReference>
<dbReference type="PANTHER" id="PTHR30055">
    <property type="entry name" value="HTH-TYPE TRANSCRIPTIONAL REGULATOR RUTR"/>
    <property type="match status" value="1"/>
</dbReference>
<dbReference type="PANTHER" id="PTHR30055:SF234">
    <property type="entry name" value="HTH-TYPE TRANSCRIPTIONAL REGULATOR BETI"/>
    <property type="match status" value="1"/>
</dbReference>
<feature type="region of interest" description="Disordered" evidence="5">
    <location>
        <begin position="1"/>
        <end position="22"/>
    </location>
</feature>
<dbReference type="InterPro" id="IPR001647">
    <property type="entry name" value="HTH_TetR"/>
</dbReference>
<organism evidence="7 8">
    <name type="scientific">Leucobacter komagatae</name>
    <dbReference type="NCBI Taxonomy" id="55969"/>
    <lineage>
        <taxon>Bacteria</taxon>
        <taxon>Bacillati</taxon>
        <taxon>Actinomycetota</taxon>
        <taxon>Actinomycetes</taxon>
        <taxon>Micrococcales</taxon>
        <taxon>Microbacteriaceae</taxon>
        <taxon>Leucobacter</taxon>
    </lineage>
</organism>
<keyword evidence="1" id="KW-0805">Transcription regulation</keyword>
<comment type="caution">
    <text evidence="7">The sequence shown here is derived from an EMBL/GenBank/DDBJ whole genome shotgun (WGS) entry which is preliminary data.</text>
</comment>
<dbReference type="SUPFAM" id="SSF46689">
    <property type="entry name" value="Homeodomain-like"/>
    <property type="match status" value="1"/>
</dbReference>
<evidence type="ECO:0000256" key="4">
    <source>
        <dbReference type="PROSITE-ProRule" id="PRU00335"/>
    </source>
</evidence>
<dbReference type="RefSeq" id="WP_141885876.1">
    <property type="nucleotide sequence ID" value="NZ_VFON01000001.1"/>
</dbReference>
<reference evidence="7 8" key="1">
    <citation type="submission" date="2019-06" db="EMBL/GenBank/DDBJ databases">
        <title>Sequencing the genomes of 1000 actinobacteria strains.</title>
        <authorList>
            <person name="Klenk H.-P."/>
        </authorList>
    </citation>
    <scope>NUCLEOTIDE SEQUENCE [LARGE SCALE GENOMIC DNA]</scope>
    <source>
        <strain evidence="7 8">DSM 8803</strain>
    </source>
</reference>